<dbReference type="EMBL" id="JACTVA010000032">
    <property type="protein sequence ID" value="MBC9208440.1"/>
    <property type="molecule type" value="Genomic_DNA"/>
</dbReference>
<comment type="function">
    <text evidence="2 11">Catalyzes the ADP transfer from ATP to D-glycero-beta-D-manno-heptose 1-phosphate, yielding ADP-D-glycero-beta-D-manno-heptose.</text>
</comment>
<sequence length="478" mass="50432">MGEAVRQLKRASVLVVGDAMLDRYVYGQIKRISPEAPVPILTVEREVAMPGGAGNVVRNLTALGAAVAFLSVVGDDQAGSDLTGLIGGQPGVEPWLLVQGGRATTSKTRFIASGQQIMRADHEIARAIHERLADRLVRIAADTVAATSVMVLSDYNKGVLAGEVPARLIAAARAAGRRVVVDPKGLDYGRYAGADVITPNRAELALATGLPVETEEEIVLACRALRDAHGFGAVLVTRSEDGMTLLDGDGLHHFPAEAPEVHDVSGAGDTVVAVLAAGMASGLALPVAARLANIAGGLVVGKVGTAVARENDLLEALTPERGTLRKVMRRASAAEQVERWRQRGWRVGFTNGCFDLLHPGHVHLLEQARSWCDRLVVGVNADTSVKRLKGPSRPIQQEAARAAVLASLSTVDLVTVFEEDTPVELIRLLRPDVLVKGADYAVDQVVGGELVQEWGGVVKLAELLPGNSTTATVARIRG</sequence>
<dbReference type="InterPro" id="IPR011913">
    <property type="entry name" value="RfaE_dom_I"/>
</dbReference>
<dbReference type="Gene3D" id="3.40.50.620">
    <property type="entry name" value="HUPs"/>
    <property type="match status" value="1"/>
</dbReference>
<feature type="domain" description="Cytidyltransferase-like" evidence="13">
    <location>
        <begin position="349"/>
        <end position="448"/>
    </location>
</feature>
<comment type="pathway">
    <text evidence="11">Nucleotide-sugar biosynthesis; ADP-L-glycero-beta-D-manno-heptose biosynthesis; ADP-L-glycero-beta-D-manno-heptose from D-glycero-beta-D-manno-heptose 7-phosphate: step 1/4.</text>
</comment>
<keyword evidence="9 11" id="KW-0119">Carbohydrate metabolism</keyword>
<comment type="catalytic activity">
    <reaction evidence="11">
        <text>D-glycero-beta-D-manno-heptose 7-phosphate + ATP = D-glycero-beta-D-manno-heptose 1,7-bisphosphate + ADP + H(+)</text>
        <dbReference type="Rhea" id="RHEA:27473"/>
        <dbReference type="ChEBI" id="CHEBI:15378"/>
        <dbReference type="ChEBI" id="CHEBI:30616"/>
        <dbReference type="ChEBI" id="CHEBI:60204"/>
        <dbReference type="ChEBI" id="CHEBI:60208"/>
        <dbReference type="ChEBI" id="CHEBI:456216"/>
        <dbReference type="EC" id="2.7.1.167"/>
    </reaction>
</comment>
<proteinExistence type="inferred from homology"/>
<dbReference type="HAMAP" id="MF_01603">
    <property type="entry name" value="HldE"/>
    <property type="match status" value="1"/>
</dbReference>
<dbReference type="EC" id="2.7.7.70" evidence="11"/>
<evidence type="ECO:0000313" key="14">
    <source>
        <dbReference type="EMBL" id="MBC9208440.1"/>
    </source>
</evidence>
<comment type="subunit">
    <text evidence="11">Homodimer.</text>
</comment>
<keyword evidence="8 11" id="KW-0511">Multifunctional enzyme</keyword>
<feature type="domain" description="Carbohydrate kinase PfkB" evidence="12">
    <location>
        <begin position="11"/>
        <end position="307"/>
    </location>
</feature>
<dbReference type="InterPro" id="IPR004821">
    <property type="entry name" value="Cyt_trans-like"/>
</dbReference>
<keyword evidence="5 11" id="KW-0547">Nucleotide-binding</keyword>
<evidence type="ECO:0000256" key="11">
    <source>
        <dbReference type="HAMAP-Rule" id="MF_01603"/>
    </source>
</evidence>
<organism evidence="14 15">
    <name type="scientific">Teichococcus aerophilus</name>
    <dbReference type="NCBI Taxonomy" id="1224513"/>
    <lineage>
        <taxon>Bacteria</taxon>
        <taxon>Pseudomonadati</taxon>
        <taxon>Pseudomonadota</taxon>
        <taxon>Alphaproteobacteria</taxon>
        <taxon>Acetobacterales</taxon>
        <taxon>Roseomonadaceae</taxon>
        <taxon>Roseomonas</taxon>
    </lineage>
</organism>
<dbReference type="PANTHER" id="PTHR46969:SF1">
    <property type="entry name" value="BIFUNCTIONAL PROTEIN HLDE"/>
    <property type="match status" value="1"/>
</dbReference>
<dbReference type="Pfam" id="PF01467">
    <property type="entry name" value="CTP_transf_like"/>
    <property type="match status" value="1"/>
</dbReference>
<comment type="function">
    <text evidence="1 11">Catalyzes the phosphorylation of D-glycero-D-manno-heptose 7-phosphate at the C-1 position to selectively form D-glycero-beta-D-manno-heptose-1,7-bisphosphate.</text>
</comment>
<comment type="caution">
    <text evidence="14">The sequence shown here is derived from an EMBL/GenBank/DDBJ whole genome shotgun (WGS) entry which is preliminary data.</text>
</comment>
<dbReference type="SUPFAM" id="SSF52374">
    <property type="entry name" value="Nucleotidylyl transferase"/>
    <property type="match status" value="1"/>
</dbReference>
<keyword evidence="6 11" id="KW-0418">Kinase</keyword>
<evidence type="ECO:0000256" key="8">
    <source>
        <dbReference type="ARBA" id="ARBA00023268"/>
    </source>
</evidence>
<gene>
    <name evidence="14" type="primary">rfaE1</name>
    <name evidence="11" type="synonym">hldE</name>
    <name evidence="14" type="ORF">IBL26_16455</name>
</gene>
<comment type="similarity">
    <text evidence="11">In the C-terminal section; belongs to the cytidylyltransferase family.</text>
</comment>
<keyword evidence="15" id="KW-1185">Reference proteome</keyword>
<evidence type="ECO:0000256" key="5">
    <source>
        <dbReference type="ARBA" id="ARBA00022741"/>
    </source>
</evidence>
<evidence type="ECO:0000256" key="3">
    <source>
        <dbReference type="ARBA" id="ARBA00022679"/>
    </source>
</evidence>
<accession>A0ABR7RPB1</accession>
<dbReference type="NCBIfam" id="TIGR02198">
    <property type="entry name" value="rfaE_dom_I"/>
    <property type="match status" value="1"/>
</dbReference>
<comment type="pathway">
    <text evidence="11">Nucleotide-sugar biosynthesis; ADP-L-glycero-beta-D-manno-heptose biosynthesis; ADP-L-glycero-beta-D-manno-heptose from D-glycero-beta-D-manno-heptose 7-phosphate: step 3/4.</text>
</comment>
<keyword evidence="3 11" id="KW-0808">Transferase</keyword>
<evidence type="ECO:0000256" key="4">
    <source>
        <dbReference type="ARBA" id="ARBA00022695"/>
    </source>
</evidence>
<evidence type="ECO:0000256" key="6">
    <source>
        <dbReference type="ARBA" id="ARBA00022777"/>
    </source>
</evidence>
<evidence type="ECO:0000256" key="9">
    <source>
        <dbReference type="ARBA" id="ARBA00023277"/>
    </source>
</evidence>
<dbReference type="Pfam" id="PF00294">
    <property type="entry name" value="PfkB"/>
    <property type="match status" value="1"/>
</dbReference>
<comment type="similarity">
    <text evidence="11">In the N-terminal section; belongs to the carbohydrate kinase PfkB family.</text>
</comment>
<dbReference type="EC" id="2.7.1.167" evidence="11"/>
<dbReference type="Gene3D" id="3.40.1190.20">
    <property type="match status" value="1"/>
</dbReference>
<evidence type="ECO:0000256" key="7">
    <source>
        <dbReference type="ARBA" id="ARBA00022840"/>
    </source>
</evidence>
<dbReference type="InterPro" id="IPR011914">
    <property type="entry name" value="RfaE_dom_II"/>
</dbReference>
<keyword evidence="7 11" id="KW-0067">ATP-binding</keyword>
<reference evidence="14 15" key="1">
    <citation type="journal article" date="2013" name="Int. J. Syst. Evol. Microbiol.">
        <title>Roseomonas aerophila sp. nov., isolated from air.</title>
        <authorList>
            <person name="Kim S.J."/>
            <person name="Weon H.Y."/>
            <person name="Ahn J.H."/>
            <person name="Hong S.B."/>
            <person name="Seok S.J."/>
            <person name="Whang K.S."/>
            <person name="Kwon S.W."/>
        </authorList>
    </citation>
    <scope>NUCLEOTIDE SEQUENCE [LARGE SCALE GENOMIC DNA]</scope>
    <source>
        <strain evidence="14 15">NBRC 108923</strain>
    </source>
</reference>
<dbReference type="PANTHER" id="PTHR46969">
    <property type="entry name" value="BIFUNCTIONAL PROTEIN HLDE"/>
    <property type="match status" value="1"/>
</dbReference>
<protein>
    <recommendedName>
        <fullName evidence="11">Bifunctional protein HldE</fullName>
    </recommendedName>
    <domain>
        <recommendedName>
            <fullName evidence="11">D-beta-D-heptose 7-phosphate kinase</fullName>
            <ecNumber evidence="11">2.7.1.167</ecNumber>
        </recommendedName>
        <alternativeName>
            <fullName evidence="11">D-beta-D-heptose 7-phosphotransferase</fullName>
        </alternativeName>
        <alternativeName>
            <fullName evidence="11">D-glycero-beta-D-manno-heptose-7-phosphate kinase</fullName>
        </alternativeName>
    </domain>
    <domain>
        <recommendedName>
            <fullName evidence="11">D-beta-D-heptose 1-phosphate adenylyltransferase</fullName>
            <ecNumber evidence="11">2.7.7.70</ecNumber>
        </recommendedName>
        <alternativeName>
            <fullName evidence="11">D-glycero-beta-D-manno-heptose 1-phosphate adenylyltransferase</fullName>
        </alternativeName>
    </domain>
</protein>
<feature type="binding site" evidence="11">
    <location>
        <begin position="200"/>
        <end position="203"/>
    </location>
    <ligand>
        <name>ATP</name>
        <dbReference type="ChEBI" id="CHEBI:30616"/>
    </ligand>
</feature>
<evidence type="ECO:0000259" key="12">
    <source>
        <dbReference type="Pfam" id="PF00294"/>
    </source>
</evidence>
<feature type="active site" evidence="11">
    <location>
        <position position="269"/>
    </location>
</feature>
<evidence type="ECO:0000313" key="15">
    <source>
        <dbReference type="Proteomes" id="UP000626026"/>
    </source>
</evidence>
<name>A0ABR7RPB1_9PROT</name>
<dbReference type="InterPro" id="IPR011611">
    <property type="entry name" value="PfkB_dom"/>
</dbReference>
<feature type="region of interest" description="Cytidylyltransferase" evidence="11">
    <location>
        <begin position="349"/>
        <end position="478"/>
    </location>
</feature>
<keyword evidence="4 11" id="KW-0548">Nucleotidyltransferase</keyword>
<dbReference type="NCBIfam" id="TIGR02199">
    <property type="entry name" value="rfaE_dom_II"/>
    <property type="match status" value="1"/>
</dbReference>
<evidence type="ECO:0000256" key="10">
    <source>
        <dbReference type="ARBA" id="ARBA00047428"/>
    </source>
</evidence>
<evidence type="ECO:0000256" key="2">
    <source>
        <dbReference type="ARBA" id="ARBA00003753"/>
    </source>
</evidence>
<dbReference type="NCBIfam" id="TIGR00125">
    <property type="entry name" value="cyt_tran_rel"/>
    <property type="match status" value="1"/>
</dbReference>
<dbReference type="InterPro" id="IPR029056">
    <property type="entry name" value="Ribokinase-like"/>
</dbReference>
<evidence type="ECO:0000259" key="13">
    <source>
        <dbReference type="Pfam" id="PF01467"/>
    </source>
</evidence>
<comment type="catalytic activity">
    <reaction evidence="10 11">
        <text>D-glycero-beta-D-manno-heptose 1-phosphate + ATP + H(+) = ADP-D-glycero-beta-D-manno-heptose + diphosphate</text>
        <dbReference type="Rhea" id="RHEA:27465"/>
        <dbReference type="ChEBI" id="CHEBI:15378"/>
        <dbReference type="ChEBI" id="CHEBI:30616"/>
        <dbReference type="ChEBI" id="CHEBI:33019"/>
        <dbReference type="ChEBI" id="CHEBI:59967"/>
        <dbReference type="ChEBI" id="CHEBI:61593"/>
        <dbReference type="EC" id="2.7.7.70"/>
    </reaction>
</comment>
<evidence type="ECO:0000256" key="1">
    <source>
        <dbReference type="ARBA" id="ARBA00002319"/>
    </source>
</evidence>
<dbReference type="GO" id="GO:0016301">
    <property type="term" value="F:kinase activity"/>
    <property type="evidence" value="ECO:0007669"/>
    <property type="project" value="UniProtKB-KW"/>
</dbReference>
<dbReference type="CDD" id="cd01172">
    <property type="entry name" value="RfaE_like"/>
    <property type="match status" value="1"/>
</dbReference>
<dbReference type="SUPFAM" id="SSF53613">
    <property type="entry name" value="Ribokinase-like"/>
    <property type="match status" value="1"/>
</dbReference>
<dbReference type="Proteomes" id="UP000626026">
    <property type="component" value="Unassembled WGS sequence"/>
</dbReference>
<feature type="region of interest" description="Ribokinase" evidence="11">
    <location>
        <begin position="1"/>
        <end position="323"/>
    </location>
</feature>
<dbReference type="InterPro" id="IPR023030">
    <property type="entry name" value="Bifunc_HldE"/>
</dbReference>
<dbReference type="InterPro" id="IPR014729">
    <property type="entry name" value="Rossmann-like_a/b/a_fold"/>
</dbReference>